<dbReference type="EMBL" id="FWFG01000094">
    <property type="protein sequence ID" value="SLM94009.1"/>
    <property type="molecule type" value="Genomic_DNA"/>
</dbReference>
<evidence type="ECO:0000313" key="4">
    <source>
        <dbReference type="EMBL" id="SLM94009.1"/>
    </source>
</evidence>
<dbReference type="RefSeq" id="WP_087104778.1">
    <property type="nucleotide sequence ID" value="NZ_FWFG01000094.1"/>
</dbReference>
<gene>
    <name evidence="4" type="ORF">FM110_10830</name>
</gene>
<evidence type="ECO:0000256" key="3">
    <source>
        <dbReference type="ARBA" id="ARBA00023295"/>
    </source>
</evidence>
<dbReference type="Gene3D" id="3.20.20.80">
    <property type="entry name" value="Glycosidases"/>
    <property type="match status" value="1"/>
</dbReference>
<dbReference type="Proteomes" id="UP000195981">
    <property type="component" value="Unassembled WGS sequence"/>
</dbReference>
<reference evidence="4 5" key="1">
    <citation type="submission" date="2017-02" db="EMBL/GenBank/DDBJ databases">
        <authorList>
            <person name="Peterson S.W."/>
        </authorList>
    </citation>
    <scope>NUCLEOTIDE SEQUENCE [LARGE SCALE GENOMIC DNA]</scope>
    <source>
        <strain evidence="4 5">CIP104813</strain>
    </source>
</reference>
<dbReference type="SMART" id="SM00641">
    <property type="entry name" value="Glyco_25"/>
    <property type="match status" value="1"/>
</dbReference>
<keyword evidence="2 4" id="KW-0378">Hydrolase</keyword>
<dbReference type="GO" id="GO:0016998">
    <property type="term" value="P:cell wall macromolecule catabolic process"/>
    <property type="evidence" value="ECO:0007669"/>
    <property type="project" value="InterPro"/>
</dbReference>
<name>A0A1X6X512_9MICO</name>
<dbReference type="InterPro" id="IPR002053">
    <property type="entry name" value="Glyco_hydro_25"/>
</dbReference>
<dbReference type="InterPro" id="IPR017853">
    <property type="entry name" value="GH"/>
</dbReference>
<protein>
    <submittedName>
        <fullName evidence="4">Lyzozyme M1 (1,4-beta-N-acetylmuramidase)</fullName>
        <ecNumber evidence="4">3.2.1.17</ecNumber>
    </submittedName>
</protein>
<proteinExistence type="inferred from homology"/>
<organism evidence="4 5">
    <name type="scientific">Brachybacterium nesterenkovii</name>
    <dbReference type="NCBI Taxonomy" id="47847"/>
    <lineage>
        <taxon>Bacteria</taxon>
        <taxon>Bacillati</taxon>
        <taxon>Actinomycetota</taxon>
        <taxon>Actinomycetes</taxon>
        <taxon>Micrococcales</taxon>
        <taxon>Dermabacteraceae</taxon>
        <taxon>Brachybacterium</taxon>
    </lineage>
</organism>
<dbReference type="Pfam" id="PF01183">
    <property type="entry name" value="Glyco_hydro_25"/>
    <property type="match status" value="1"/>
</dbReference>
<dbReference type="PANTHER" id="PTHR34135">
    <property type="entry name" value="LYSOZYME"/>
    <property type="match status" value="1"/>
</dbReference>
<dbReference type="InterPro" id="IPR018077">
    <property type="entry name" value="Glyco_hydro_fam25_subgr"/>
</dbReference>
<dbReference type="PANTHER" id="PTHR34135:SF2">
    <property type="entry name" value="LYSOZYME"/>
    <property type="match status" value="1"/>
</dbReference>
<accession>A0A1X6X512</accession>
<evidence type="ECO:0000256" key="2">
    <source>
        <dbReference type="ARBA" id="ARBA00022801"/>
    </source>
</evidence>
<dbReference type="GO" id="GO:0016052">
    <property type="term" value="P:carbohydrate catabolic process"/>
    <property type="evidence" value="ECO:0007669"/>
    <property type="project" value="TreeGrafter"/>
</dbReference>
<evidence type="ECO:0000256" key="1">
    <source>
        <dbReference type="ARBA" id="ARBA00010646"/>
    </source>
</evidence>
<sequence>MPRYTREQVRRRRRVAALILAALLLVVVGSCTAGMVRVIGGSAAESQAAEITATPERTRRADPSAVDVPATPRDAAALSQLPAGESLADGEALGIDVSAHQGAIDWEQIRGSGVSFAYIKATEGTGHVDERFAANWQGADQAGLARGAYHYFTLCSGGEEQAIDFLNAVPPSDDHLPPVIDLELDGSCEAAPDRATVDREVSTFVEAVEKAWGRRVVVYSSWDWRNTYGLPEETTRPQWHSDVDERPDTDWDIWQVRFDARLPGIDHDVDLDVMKVDDLREASALDA</sequence>
<dbReference type="SUPFAM" id="SSF51445">
    <property type="entry name" value="(Trans)glycosidases"/>
    <property type="match status" value="1"/>
</dbReference>
<dbReference type="GO" id="GO:0003796">
    <property type="term" value="F:lysozyme activity"/>
    <property type="evidence" value="ECO:0007669"/>
    <property type="project" value="UniProtKB-EC"/>
</dbReference>
<dbReference type="GO" id="GO:0009253">
    <property type="term" value="P:peptidoglycan catabolic process"/>
    <property type="evidence" value="ECO:0007669"/>
    <property type="project" value="InterPro"/>
</dbReference>
<comment type="similarity">
    <text evidence="1">Belongs to the glycosyl hydrolase 25 family.</text>
</comment>
<dbReference type="EC" id="3.2.1.17" evidence="4"/>
<keyword evidence="5" id="KW-1185">Reference proteome</keyword>
<dbReference type="PROSITE" id="PS51904">
    <property type="entry name" value="GLYCOSYL_HYDROL_F25_2"/>
    <property type="match status" value="1"/>
</dbReference>
<evidence type="ECO:0000313" key="5">
    <source>
        <dbReference type="Proteomes" id="UP000195981"/>
    </source>
</evidence>
<dbReference type="AlphaFoldDB" id="A0A1X6X512"/>
<dbReference type="OrthoDB" id="287365at2"/>
<dbReference type="PROSITE" id="PS51257">
    <property type="entry name" value="PROKAR_LIPOPROTEIN"/>
    <property type="match status" value="1"/>
</dbReference>
<keyword evidence="3 4" id="KW-0326">Glycosidase</keyword>